<keyword evidence="4 10" id="KW-0378">Hydrolase</keyword>
<dbReference type="FunFam" id="1.10.10.160:FF:000003">
    <property type="entry name" value="RecBCD enzyme subunit RecC"/>
    <property type="match status" value="1"/>
</dbReference>
<dbReference type="NCBIfam" id="NF008289">
    <property type="entry name" value="PRK11069.1"/>
    <property type="match status" value="1"/>
</dbReference>
<dbReference type="CDD" id="cd22353">
    <property type="entry name" value="RecC_C-like"/>
    <property type="match status" value="1"/>
</dbReference>
<evidence type="ECO:0000313" key="12">
    <source>
        <dbReference type="EMBL" id="QIQ20891.1"/>
    </source>
</evidence>
<keyword evidence="6 10" id="KW-0269">Exonuclease</keyword>
<dbReference type="PANTHER" id="PTHR30591:SF1">
    <property type="entry name" value="RECBCD ENZYME SUBUNIT RECC"/>
    <property type="match status" value="1"/>
</dbReference>
<dbReference type="Pfam" id="PF17946">
    <property type="entry name" value="RecC_C"/>
    <property type="match status" value="1"/>
</dbReference>
<evidence type="ECO:0000256" key="7">
    <source>
        <dbReference type="ARBA" id="ARBA00022840"/>
    </source>
</evidence>
<feature type="domain" description="RecC C-terminal" evidence="11">
    <location>
        <begin position="833"/>
        <end position="1053"/>
    </location>
</feature>
<proteinExistence type="inferred from homology"/>
<keyword evidence="13" id="KW-1185">Reference proteome</keyword>
<evidence type="ECO:0000256" key="5">
    <source>
        <dbReference type="ARBA" id="ARBA00022806"/>
    </source>
</evidence>
<dbReference type="InterPro" id="IPR041500">
    <property type="entry name" value="RecC_C"/>
</dbReference>
<keyword evidence="2 10" id="KW-0547">Nucleotide-binding</keyword>
<evidence type="ECO:0000259" key="11">
    <source>
        <dbReference type="Pfam" id="PF17946"/>
    </source>
</evidence>
<dbReference type="Gene3D" id="1.10.10.990">
    <property type="match status" value="1"/>
</dbReference>
<dbReference type="AlphaFoldDB" id="A0A6G9I9J5"/>
<dbReference type="GO" id="GO:0009338">
    <property type="term" value="C:exodeoxyribonuclease V complex"/>
    <property type="evidence" value="ECO:0007669"/>
    <property type="project" value="InterPro"/>
</dbReference>
<evidence type="ECO:0000256" key="6">
    <source>
        <dbReference type="ARBA" id="ARBA00022839"/>
    </source>
</evidence>
<dbReference type="HAMAP" id="MF_01486">
    <property type="entry name" value="RecC"/>
    <property type="match status" value="1"/>
</dbReference>
<comment type="similarity">
    <text evidence="10">Belongs to the RecC family.</text>
</comment>
<dbReference type="KEGG" id="orb:IPMB12_03855"/>
<dbReference type="GO" id="GO:0003678">
    <property type="term" value="F:DNA helicase activity"/>
    <property type="evidence" value="ECO:0007669"/>
    <property type="project" value="UniProtKB-UniRule"/>
</dbReference>
<sequence length="1128" mass="131910">MFTIYHSNQLELLKSLTAALIERDPLESVFTKEVVLVQSKGMAQWLQIQLAEEFGISANIDFILPANFIWHTYTCVLPDIPENNPFDKDAMSWKLMQILPELIEHAEFRILKKYISKDNRERKFYQLATRIADLFDQYLVYRPEWIATWEKGEHVSGLESSQEWQAPLWQALVEYNKSLGLPHSHRANIYQRFIESLSASHLEESIRAKLPKRIFIFGIASLPPMYLRSLYALSQHVEVHLMFTNPCRWYWGDIPDQRWLNKLLQTQWRHYQDKTERGLLKGDMQQFDFFMPVTQSNPLLASWGKLGRDNLFLLQEFEDKNDIEGFVDPGTDTLLHALQQNMLDLDDKSVVGHDEKSFNQSQKKQKIQRQDFSVSFHACHSEQREVEVLYDYLLSLLDSQPDLQPREIVVMVADIDRYAPYIQAVFGNAPKSRYLPYTISDQKVRTVHPIVQAFFTLLNIPQSRFTTEDLFDLLEVPALASQFDIDETQLKQLRYWVVESGIRWGLDDEMIESFNLPATGQHTWQFGLTRLLLGYVMKGQNGSWQNILPYDGATGLAAELVGKLADFLMSLTLWRKRLSSTLTLSEWRPLCNELLDTFFTRDQESEVLLMLIEQQWQSLIDLGIDSGYQQPMTITILHDALQMKLEKTQIDQRFLAGKISFCTMMPMRSIPFNVVCLLGMNDGVYPRTSVPLGFDLLAHHAQRGDRSRRDDDRYLFLEAILSAQRQLYISYIGRSIEDNSERYPSVLVDELREYLTQSYVLKGDEKLNIDESAASLLKHLTTQHARTPFSEQNYLSDKQHYHIQSYADEWLAAAQSQGQLQEFATEITPVTIETVTVDELKQFYRHSVRTLLQQRFNIYFEHREESLPQTEVFDLDNLERYQLNQELLNSLIKDKDLNQTFEQIKIEGLLPYGVFGDLLLKQQYQDMQQLALRVQSEKQPTETQEVNLTIYRYQLQGWLNDVQVDGLLRWRPGNLSIYDGMALWIEHLIYCCQSNNVQAKSRIYGRNDTQWCFEFIDSVMAKTYLQTLIDGYQQGMNQPLVLPLKSAWSWLESCFDTKKGEVDFSESAQQKALDKFMQSWLGQYQFNGEFDDYYRRVTPELTPELIEQILSTAQRYLLPVMLHRQEEE</sequence>
<dbReference type="InParanoid" id="A0A6G9I9J5"/>
<keyword evidence="8 10" id="KW-0238">DNA-binding</keyword>
<accession>A0A6G9I9J5</accession>
<dbReference type="Proteomes" id="UP000501168">
    <property type="component" value="Chromosome"/>
</dbReference>
<reference evidence="12 13" key="1">
    <citation type="submission" date="2020-03" db="EMBL/GenBank/DDBJ databases">
        <title>Complete genome sequence of Orbus sp. IPMB12 (BCRC 80908).</title>
        <authorList>
            <person name="Lo W.-S."/>
            <person name="Chang T.-H."/>
            <person name="Kuo C.-H."/>
        </authorList>
    </citation>
    <scope>NUCLEOTIDE SEQUENCE [LARGE SCALE GENOMIC DNA]</scope>
    <source>
        <strain evidence="12 13">IPMB12</strain>
    </source>
</reference>
<dbReference type="GO" id="GO:0005524">
    <property type="term" value="F:ATP binding"/>
    <property type="evidence" value="ECO:0007669"/>
    <property type="project" value="UniProtKB-UniRule"/>
</dbReference>
<keyword evidence="3 10" id="KW-0227">DNA damage</keyword>
<evidence type="ECO:0000256" key="4">
    <source>
        <dbReference type="ARBA" id="ARBA00022801"/>
    </source>
</evidence>
<dbReference type="Pfam" id="PF04257">
    <property type="entry name" value="Exonuc_V_gamma"/>
    <property type="match status" value="1"/>
</dbReference>
<dbReference type="Gene3D" id="3.40.50.10930">
    <property type="match status" value="1"/>
</dbReference>
<dbReference type="GO" id="GO:0008854">
    <property type="term" value="F:exodeoxyribonuclease V activity"/>
    <property type="evidence" value="ECO:0007669"/>
    <property type="project" value="InterPro"/>
</dbReference>
<dbReference type="GO" id="GO:0000724">
    <property type="term" value="P:double-strand break repair via homologous recombination"/>
    <property type="evidence" value="ECO:0007669"/>
    <property type="project" value="UniProtKB-UniRule"/>
</dbReference>
<keyword evidence="7 10" id="KW-0067">ATP-binding</keyword>
<name>A0A6G9I9J5_9GAMM</name>
<dbReference type="InterPro" id="IPR013986">
    <property type="entry name" value="DExx_box_DNA_helicase_dom_sf"/>
</dbReference>
<dbReference type="PIRSF" id="PIRSF000980">
    <property type="entry name" value="RecC"/>
    <property type="match status" value="1"/>
</dbReference>
<keyword evidence="5 10" id="KW-0347">Helicase</keyword>
<dbReference type="NCBIfam" id="TIGR01450">
    <property type="entry name" value="recC"/>
    <property type="match status" value="1"/>
</dbReference>
<comment type="miscellaneous">
    <text evidence="10">In the RecBCD complex, RecB has a slow 3'-5' helicase, an exonuclease activity and loads RecA onto ssDNA, RecD has a fast 5'-3' helicase activity, while RecC stimulates the ATPase and processivity of the RecB helicase and contributes to recognition of the Chi site.</text>
</comment>
<dbReference type="Gene3D" id="3.40.50.300">
    <property type="entry name" value="P-loop containing nucleotide triphosphate hydrolases"/>
    <property type="match status" value="2"/>
</dbReference>
<evidence type="ECO:0000256" key="9">
    <source>
        <dbReference type="ARBA" id="ARBA00023204"/>
    </source>
</evidence>
<evidence type="ECO:0000313" key="13">
    <source>
        <dbReference type="Proteomes" id="UP000501168"/>
    </source>
</evidence>
<evidence type="ECO:0000256" key="8">
    <source>
        <dbReference type="ARBA" id="ARBA00023125"/>
    </source>
</evidence>
<evidence type="ECO:0000256" key="1">
    <source>
        <dbReference type="ARBA" id="ARBA00022722"/>
    </source>
</evidence>
<dbReference type="InterPro" id="IPR027417">
    <property type="entry name" value="P-loop_NTPase"/>
</dbReference>
<evidence type="ECO:0000256" key="2">
    <source>
        <dbReference type="ARBA" id="ARBA00022741"/>
    </source>
</evidence>
<evidence type="ECO:0000256" key="10">
    <source>
        <dbReference type="HAMAP-Rule" id="MF_01486"/>
    </source>
</evidence>
<gene>
    <name evidence="10 12" type="primary">recC</name>
    <name evidence="12" type="ORF">IPMB12_03855</name>
</gene>
<dbReference type="GO" id="GO:0003677">
    <property type="term" value="F:DNA binding"/>
    <property type="evidence" value="ECO:0007669"/>
    <property type="project" value="UniProtKB-UniRule"/>
</dbReference>
<evidence type="ECO:0000256" key="3">
    <source>
        <dbReference type="ARBA" id="ARBA00022763"/>
    </source>
</evidence>
<keyword evidence="9 10" id="KW-0234">DNA repair</keyword>
<dbReference type="FunCoup" id="A0A6G9I9J5">
    <property type="interactions" value="58"/>
</dbReference>
<dbReference type="FunFam" id="3.40.50.300:FF:001153">
    <property type="entry name" value="RecBCD enzyme subunit RecC"/>
    <property type="match status" value="1"/>
</dbReference>
<comment type="subunit">
    <text evidence="10">Heterotrimer of RecB, RecC and RecD. All subunits contribute to DNA-binding.</text>
</comment>
<dbReference type="SUPFAM" id="SSF52980">
    <property type="entry name" value="Restriction endonuclease-like"/>
    <property type="match status" value="1"/>
</dbReference>
<comment type="function">
    <text evidence="10">A helicase/nuclease that prepares dsDNA breaks (DSB) for recombinational DNA repair. Binds to DSBs and unwinds DNA via a highly rapid and processive ATP-dependent bidirectional helicase activity. Unwinds dsDNA until it encounters a Chi (crossover hotspot instigator) sequence from the 3' direction. Cuts ssDNA a few nucleotides 3' to the Chi site. The properties and activities of the enzyme are changed at Chi. The Chi-altered holoenzyme produces a long 3'-ssDNA overhang and facilitates RecA-binding to the ssDNA for homologous DNA recombination and repair. Holoenzyme degrades any linearized DNA that is unable to undergo homologous recombination. In the holoenzyme this subunit recognizes the wild-type Chi sequence, and when added to isolated RecB increases its ATP-dependent helicase processivity.</text>
</comment>
<organism evidence="12 13">
    <name type="scientific">Zophobihabitans entericus</name>
    <dbReference type="NCBI Taxonomy" id="1635327"/>
    <lineage>
        <taxon>Bacteria</taxon>
        <taxon>Pseudomonadati</taxon>
        <taxon>Pseudomonadota</taxon>
        <taxon>Gammaproteobacteria</taxon>
        <taxon>Orbales</taxon>
        <taxon>Orbaceae</taxon>
        <taxon>Zophobihabitans</taxon>
    </lineage>
</organism>
<dbReference type="InterPro" id="IPR011335">
    <property type="entry name" value="Restrct_endonuc-II-like"/>
</dbReference>
<dbReference type="EMBL" id="CP050253">
    <property type="protein sequence ID" value="QIQ20891.1"/>
    <property type="molecule type" value="Genomic_DNA"/>
</dbReference>
<dbReference type="Gene3D" id="1.10.10.160">
    <property type="match status" value="1"/>
</dbReference>
<dbReference type="SUPFAM" id="SSF52540">
    <property type="entry name" value="P-loop containing nucleoside triphosphate hydrolases"/>
    <property type="match status" value="2"/>
</dbReference>
<dbReference type="PANTHER" id="PTHR30591">
    <property type="entry name" value="RECBCD ENZYME SUBUNIT RECC"/>
    <property type="match status" value="1"/>
</dbReference>
<keyword evidence="1 10" id="KW-0540">Nuclease</keyword>
<dbReference type="InterPro" id="IPR006697">
    <property type="entry name" value="RecC"/>
</dbReference>
<protein>
    <recommendedName>
        <fullName evidence="10">RecBCD enzyme subunit RecC</fullName>
    </recommendedName>
    <alternativeName>
        <fullName evidence="10">Exonuclease V subunit RecC</fullName>
        <shortName evidence="10">ExoV subunit RecC</shortName>
    </alternativeName>
    <alternativeName>
        <fullName evidence="10">Helicase/nuclease RecBCD subunit RecC</fullName>
    </alternativeName>
</protein>
<dbReference type="RefSeq" id="WP_166915126.1">
    <property type="nucleotide sequence ID" value="NZ_CP050253.1"/>
</dbReference>